<dbReference type="AlphaFoldDB" id="X1QPP9"/>
<dbReference type="Pfam" id="PF25967">
    <property type="entry name" value="RND-MFP_C"/>
    <property type="match status" value="1"/>
</dbReference>
<reference evidence="5" key="1">
    <citation type="journal article" date="2014" name="Front. Microbiol.">
        <title>High frequency of phylogenetically diverse reductive dehalogenase-homologous genes in deep subseafloor sedimentary metagenomes.</title>
        <authorList>
            <person name="Kawai M."/>
            <person name="Futagami T."/>
            <person name="Toyoda A."/>
            <person name="Takaki Y."/>
            <person name="Nishi S."/>
            <person name="Hori S."/>
            <person name="Arai W."/>
            <person name="Tsubouchi T."/>
            <person name="Morono Y."/>
            <person name="Uchiyama I."/>
            <person name="Ito T."/>
            <person name="Fujiyama A."/>
            <person name="Inagaki F."/>
            <person name="Takami H."/>
        </authorList>
    </citation>
    <scope>NUCLEOTIDE SEQUENCE</scope>
    <source>
        <strain evidence="5">Expedition CK06-06</strain>
    </source>
</reference>
<dbReference type="Gene3D" id="2.40.420.20">
    <property type="match status" value="1"/>
</dbReference>
<evidence type="ECO:0000313" key="5">
    <source>
        <dbReference type="EMBL" id="GAI56771.1"/>
    </source>
</evidence>
<dbReference type="Gene3D" id="2.40.30.170">
    <property type="match status" value="1"/>
</dbReference>
<dbReference type="EMBL" id="BARV01038046">
    <property type="protein sequence ID" value="GAI56771.1"/>
    <property type="molecule type" value="Genomic_DNA"/>
</dbReference>
<feature type="domain" description="Multidrug resistance protein MdtA-like C-terminal permuted SH3" evidence="3">
    <location>
        <begin position="75"/>
        <end position="131"/>
    </location>
</feature>
<dbReference type="InterPro" id="IPR058627">
    <property type="entry name" value="MdtA-like_C"/>
</dbReference>
<dbReference type="Pfam" id="PF25990">
    <property type="entry name" value="Beta-barrel_YknX"/>
    <property type="match status" value="1"/>
</dbReference>
<keyword evidence="2" id="KW-0175">Coiled coil</keyword>
<organism evidence="5">
    <name type="scientific">marine sediment metagenome</name>
    <dbReference type="NCBI Taxonomy" id="412755"/>
    <lineage>
        <taxon>unclassified sequences</taxon>
        <taxon>metagenomes</taxon>
        <taxon>ecological metagenomes</taxon>
    </lineage>
</organism>
<dbReference type="PANTHER" id="PTHR32347">
    <property type="entry name" value="EFFLUX SYSTEM COMPONENT YKNX-RELATED"/>
    <property type="match status" value="1"/>
</dbReference>
<sequence>EEDIVDVKVGNPVEITLAAFSDEILKGRVISIDPAEKLIDGVVYYGVTIDLEETKEGIKPGMTADIIIESDKKENVLVIPKGTVKKMDGKKIVQVFKDGEVKEREIEIGLEGNEYIEVISGLQEGEEVVID</sequence>
<evidence type="ECO:0000256" key="1">
    <source>
        <dbReference type="ARBA" id="ARBA00004196"/>
    </source>
</evidence>
<accession>X1QPP9</accession>
<name>X1QPP9_9ZZZZ</name>
<evidence type="ECO:0000259" key="3">
    <source>
        <dbReference type="Pfam" id="PF25967"/>
    </source>
</evidence>
<comment type="subcellular location">
    <subcellularLocation>
        <location evidence="1">Cell envelope</location>
    </subcellularLocation>
</comment>
<comment type="caution">
    <text evidence="5">The sequence shown here is derived from an EMBL/GenBank/DDBJ whole genome shotgun (WGS) entry which is preliminary data.</text>
</comment>
<dbReference type="GO" id="GO:0030313">
    <property type="term" value="C:cell envelope"/>
    <property type="evidence" value="ECO:0007669"/>
    <property type="project" value="UniProtKB-SubCell"/>
</dbReference>
<evidence type="ECO:0000259" key="4">
    <source>
        <dbReference type="Pfam" id="PF25990"/>
    </source>
</evidence>
<feature type="non-terminal residue" evidence="5">
    <location>
        <position position="1"/>
    </location>
</feature>
<proteinExistence type="predicted"/>
<feature type="domain" description="YknX-like beta-barrel" evidence="4">
    <location>
        <begin position="1"/>
        <end position="65"/>
    </location>
</feature>
<evidence type="ECO:0000256" key="2">
    <source>
        <dbReference type="ARBA" id="ARBA00023054"/>
    </source>
</evidence>
<protein>
    <recommendedName>
        <fullName evidence="6">RND efflux pump membrane fusion protein barrel-sandwich domain-containing protein</fullName>
    </recommendedName>
</protein>
<evidence type="ECO:0008006" key="6">
    <source>
        <dbReference type="Google" id="ProtNLM"/>
    </source>
</evidence>
<gene>
    <name evidence="5" type="ORF">S06H3_58715</name>
</gene>
<dbReference type="InterPro" id="IPR050465">
    <property type="entry name" value="UPF0194_transport"/>
</dbReference>
<dbReference type="InterPro" id="IPR058636">
    <property type="entry name" value="Beta-barrel_YknX"/>
</dbReference>